<evidence type="ECO:0000313" key="1">
    <source>
        <dbReference type="EMBL" id="RRQ48052.1"/>
    </source>
</evidence>
<dbReference type="EMBL" id="QUSX01000002">
    <property type="protein sequence ID" value="RRQ48052.1"/>
    <property type="molecule type" value="Genomic_DNA"/>
</dbReference>
<dbReference type="AlphaFoldDB" id="A0A426RGE7"/>
<sequence>MKTKGLFIAIVFLAITMTSSLKIAATLGYYALFTQDFIERYCENKERPELKCDGKCTLSKMLQQKKQEENKPINIDWLKTETILFLGSVCSIKFEAFPINKTNGFLHTDLYRFHYIQKMIIPPWN</sequence>
<reference evidence="2" key="1">
    <citation type="submission" date="2018-12" db="EMBL/GenBank/DDBJ databases">
        <title>Maribacter lutimaris sp. nov., isolated from marine sediment.</title>
        <authorList>
            <person name="Kim K.K."/>
        </authorList>
    </citation>
    <scope>NUCLEOTIDE SEQUENCE [LARGE SCALE GENOMIC DNA]</scope>
    <source>
        <strain evidence="2">PoM-212</strain>
    </source>
</reference>
<comment type="caution">
    <text evidence="1">The sequence shown here is derived from an EMBL/GenBank/DDBJ whole genome shotgun (WGS) entry which is preliminary data.</text>
</comment>
<proteinExistence type="predicted"/>
<name>A0A426RGE7_9FLAO</name>
<dbReference type="RefSeq" id="WP_125222775.1">
    <property type="nucleotide sequence ID" value="NZ_QUSX01000002.1"/>
</dbReference>
<organism evidence="1 2">
    <name type="scientific">Maribacter algicola</name>
    <dbReference type="NCBI Taxonomy" id="2498892"/>
    <lineage>
        <taxon>Bacteria</taxon>
        <taxon>Pseudomonadati</taxon>
        <taxon>Bacteroidota</taxon>
        <taxon>Flavobacteriia</taxon>
        <taxon>Flavobacteriales</taxon>
        <taxon>Flavobacteriaceae</taxon>
        <taxon>Maribacter</taxon>
    </lineage>
</organism>
<gene>
    <name evidence="1" type="ORF">DZC72_09985</name>
</gene>
<protein>
    <submittedName>
        <fullName evidence="1">Uncharacterized protein</fullName>
    </submittedName>
</protein>
<evidence type="ECO:0000313" key="2">
    <source>
        <dbReference type="Proteomes" id="UP000286990"/>
    </source>
</evidence>
<dbReference type="OrthoDB" id="980645at2"/>
<dbReference type="Proteomes" id="UP000286990">
    <property type="component" value="Unassembled WGS sequence"/>
</dbReference>
<accession>A0A426RGE7</accession>
<keyword evidence="2" id="KW-1185">Reference proteome</keyword>